<reference evidence="10 11" key="1">
    <citation type="journal article" date="2007" name="Science">
        <title>The Chlamydomonas genome reveals the evolution of key animal and plant functions.</title>
        <authorList>
            <person name="Merchant S.S."/>
            <person name="Prochnik S.E."/>
            <person name="Vallon O."/>
            <person name="Harris E.H."/>
            <person name="Karpowicz S.J."/>
            <person name="Witman G.B."/>
            <person name="Terry A."/>
            <person name="Salamov A."/>
            <person name="Fritz-Laylin L.K."/>
            <person name="Marechal-Drouard L."/>
            <person name="Marshall W.F."/>
            <person name="Qu L.H."/>
            <person name="Nelson D.R."/>
            <person name="Sanderfoot A.A."/>
            <person name="Spalding M.H."/>
            <person name="Kapitonov V.V."/>
            <person name="Ren Q."/>
            <person name="Ferris P."/>
            <person name="Lindquist E."/>
            <person name="Shapiro H."/>
            <person name="Lucas S.M."/>
            <person name="Grimwood J."/>
            <person name="Schmutz J."/>
            <person name="Cardol P."/>
            <person name="Cerutti H."/>
            <person name="Chanfreau G."/>
            <person name="Chen C.L."/>
            <person name="Cognat V."/>
            <person name="Croft M.T."/>
            <person name="Dent R."/>
            <person name="Dutcher S."/>
            <person name="Fernandez E."/>
            <person name="Fukuzawa H."/>
            <person name="Gonzalez-Ballester D."/>
            <person name="Gonzalez-Halphen D."/>
            <person name="Hallmann A."/>
            <person name="Hanikenne M."/>
            <person name="Hippler M."/>
            <person name="Inwood W."/>
            <person name="Jabbari K."/>
            <person name="Kalanon M."/>
            <person name="Kuras R."/>
            <person name="Lefebvre P.A."/>
            <person name="Lemaire S.D."/>
            <person name="Lobanov A.V."/>
            <person name="Lohr M."/>
            <person name="Manuell A."/>
            <person name="Meier I."/>
            <person name="Mets L."/>
            <person name="Mittag M."/>
            <person name="Mittelmeier T."/>
            <person name="Moroney J.V."/>
            <person name="Moseley J."/>
            <person name="Napoli C."/>
            <person name="Nedelcu A.M."/>
            <person name="Niyogi K."/>
            <person name="Novoselov S.V."/>
            <person name="Paulsen I.T."/>
            <person name="Pazour G."/>
            <person name="Purton S."/>
            <person name="Ral J.P."/>
            <person name="Riano-Pachon D.M."/>
            <person name="Riekhof W."/>
            <person name="Rymarquis L."/>
            <person name="Schroda M."/>
            <person name="Stern D."/>
            <person name="Umen J."/>
            <person name="Willows R."/>
            <person name="Wilson N."/>
            <person name="Zimmer S.L."/>
            <person name="Allmer J."/>
            <person name="Balk J."/>
            <person name="Bisova K."/>
            <person name="Chen C.J."/>
            <person name="Elias M."/>
            <person name="Gendler K."/>
            <person name="Hauser C."/>
            <person name="Lamb M.R."/>
            <person name="Ledford H."/>
            <person name="Long J.C."/>
            <person name="Minagawa J."/>
            <person name="Page M.D."/>
            <person name="Pan J."/>
            <person name="Pootakham W."/>
            <person name="Roje S."/>
            <person name="Rose A."/>
            <person name="Stahlberg E."/>
            <person name="Terauchi A.M."/>
            <person name="Yang P."/>
            <person name="Ball S."/>
            <person name="Bowler C."/>
            <person name="Dieckmann C.L."/>
            <person name="Gladyshev V.N."/>
            <person name="Green P."/>
            <person name="Jorgensen R."/>
            <person name="Mayfield S."/>
            <person name="Mueller-Roeber B."/>
            <person name="Rajamani S."/>
            <person name="Sayre R.T."/>
            <person name="Brokstein P."/>
            <person name="Dubchak I."/>
            <person name="Goodstein D."/>
            <person name="Hornick L."/>
            <person name="Huang Y.W."/>
            <person name="Jhaveri J."/>
            <person name="Luo Y."/>
            <person name="Martinez D."/>
            <person name="Ngau W.C."/>
            <person name="Otillar B."/>
            <person name="Poliakov A."/>
            <person name="Porter A."/>
            <person name="Szajkowski L."/>
            <person name="Werner G."/>
            <person name="Zhou K."/>
            <person name="Grigoriev I.V."/>
            <person name="Rokhsar D.S."/>
            <person name="Grossman A.R."/>
        </authorList>
    </citation>
    <scope>NUCLEOTIDE SEQUENCE [LARGE SCALE GENOMIC DNA]</scope>
    <source>
        <strain evidence="11">CC-503</strain>
    </source>
</reference>
<dbReference type="Proteomes" id="UP000006906">
    <property type="component" value="Chromosome 8"/>
</dbReference>
<dbReference type="InterPro" id="IPR011095">
    <property type="entry name" value="Dala_Dala_lig_C"/>
</dbReference>
<dbReference type="InterPro" id="IPR011761">
    <property type="entry name" value="ATP-grasp"/>
</dbReference>
<dbReference type="RefSeq" id="XP_042921786.1">
    <property type="nucleotide sequence ID" value="XM_043064785.1"/>
</dbReference>
<dbReference type="PANTHER" id="PTHR23132">
    <property type="entry name" value="D-ALANINE--D-ALANINE LIGASE"/>
    <property type="match status" value="1"/>
</dbReference>
<evidence type="ECO:0000256" key="2">
    <source>
        <dbReference type="ARBA" id="ARBA00022598"/>
    </source>
</evidence>
<dbReference type="GO" id="GO:0008716">
    <property type="term" value="F:D-alanine-D-alanine ligase activity"/>
    <property type="evidence" value="ECO:0000318"/>
    <property type="project" value="GO_Central"/>
</dbReference>
<dbReference type="EMBL" id="CM008969">
    <property type="protein sequence ID" value="PNW79598.1"/>
    <property type="molecule type" value="Genomic_DNA"/>
</dbReference>
<evidence type="ECO:0000256" key="3">
    <source>
        <dbReference type="ARBA" id="ARBA00022603"/>
    </source>
</evidence>
<keyword evidence="6" id="KW-0547">Nucleotide-binding</keyword>
<dbReference type="GO" id="GO:0032259">
    <property type="term" value="P:methylation"/>
    <property type="evidence" value="ECO:0007669"/>
    <property type="project" value="UniProtKB-KW"/>
</dbReference>
<feature type="compositionally biased region" description="Low complexity" evidence="7">
    <location>
        <begin position="471"/>
        <end position="484"/>
    </location>
</feature>
<comment type="similarity">
    <text evidence="1">Belongs to the D-alanine--D-alanine ligase family.</text>
</comment>
<proteinExistence type="inferred from homology"/>
<dbReference type="InterPro" id="IPR046341">
    <property type="entry name" value="SET_dom_sf"/>
</dbReference>
<evidence type="ECO:0000256" key="1">
    <source>
        <dbReference type="ARBA" id="ARBA00010871"/>
    </source>
</evidence>
<evidence type="ECO:0000259" key="8">
    <source>
        <dbReference type="PROSITE" id="PS50868"/>
    </source>
</evidence>
<dbReference type="OrthoDB" id="2017037at2759"/>
<dbReference type="PROSITE" id="PS50975">
    <property type="entry name" value="ATP_GRASP"/>
    <property type="match status" value="1"/>
</dbReference>
<dbReference type="InterPro" id="IPR003616">
    <property type="entry name" value="Post-SET_dom"/>
</dbReference>
<keyword evidence="2" id="KW-0436">Ligase</keyword>
<feature type="compositionally biased region" description="Low complexity" evidence="7">
    <location>
        <begin position="253"/>
        <end position="263"/>
    </location>
</feature>
<feature type="domain" description="Post-SET" evidence="8">
    <location>
        <begin position="631"/>
        <end position="647"/>
    </location>
</feature>
<keyword evidence="5" id="KW-0949">S-adenosyl-L-methionine</keyword>
<dbReference type="Gene3D" id="2.170.270.10">
    <property type="entry name" value="SET domain"/>
    <property type="match status" value="1"/>
</dbReference>
<dbReference type="Pfam" id="PF07478">
    <property type="entry name" value="Dala_Dala_lig_C"/>
    <property type="match status" value="1"/>
</dbReference>
<dbReference type="SUPFAM" id="SSF56059">
    <property type="entry name" value="Glutathione synthetase ATP-binding domain-like"/>
    <property type="match status" value="1"/>
</dbReference>
<keyword evidence="6" id="KW-0067">ATP-binding</keyword>
<protein>
    <submittedName>
        <fullName evidence="10">Uncharacterized protein</fullName>
    </submittedName>
</protein>
<dbReference type="PROSITE" id="PS50868">
    <property type="entry name" value="POST_SET"/>
    <property type="match status" value="1"/>
</dbReference>
<dbReference type="AlphaFoldDB" id="A0A2K3DGD8"/>
<evidence type="ECO:0000313" key="10">
    <source>
        <dbReference type="EMBL" id="PNW79598.1"/>
    </source>
</evidence>
<keyword evidence="3" id="KW-0489">Methyltransferase</keyword>
<keyword evidence="4" id="KW-0808">Transferase</keyword>
<dbReference type="PANTHER" id="PTHR23132:SF23">
    <property type="entry name" value="D-ALANINE--D-ALANINE LIGASE B"/>
    <property type="match status" value="1"/>
</dbReference>
<feature type="compositionally biased region" description="Low complexity" evidence="7">
    <location>
        <begin position="678"/>
        <end position="692"/>
    </location>
</feature>
<dbReference type="GO" id="GO:0008168">
    <property type="term" value="F:methyltransferase activity"/>
    <property type="evidence" value="ECO:0007669"/>
    <property type="project" value="UniProtKB-KW"/>
</dbReference>
<dbReference type="Pfam" id="PF00856">
    <property type="entry name" value="SET"/>
    <property type="match status" value="1"/>
</dbReference>
<evidence type="ECO:0000313" key="11">
    <source>
        <dbReference type="Proteomes" id="UP000006906"/>
    </source>
</evidence>
<dbReference type="Gramene" id="PNW79598">
    <property type="protein sequence ID" value="PNW79598"/>
    <property type="gene ID" value="CHLRE_08g359500v5"/>
</dbReference>
<sequence>MIGRKKLRICVLQSSIENTKGAISEVDPYKKPEVYDKDGEFEWHTAYIGKATSAAQLVALAAVRPPYDVYLNLCDGAWDEDRAGRDVVEALERLNLPYTGANLPFYEPSKIEMKMAAQYYGVQVPAWVHIESAEDMEAGLAEVLAPPSMGGLGFPLIVKHPSGYGSVGMTKDSKVTNEQQLREQVSLLVQQFGGALIEEFISGREFTVLVVEEPAAPPPGSAAAACMEAVHGGAAMAAAAAAASGANGGSGGAATADQAADGATGSGRGAVGGVKDAAASLDPDLSSFRVVAYTPVECAFGPGEDFKHFDLKWNDYESLSWRPCAEPSLADRLKEAARNTFIATRGVSYGRCDFRVDGATGEIHLLEINPNCGVLYPPGLHGSADYIMSLDPAHDHLAFIRTIVAAALERHRLKQRKVRPAFFRRRPVVAAAAAPAAAPAASAAAAAAPVAAAAAPVAAAQANRHANGNGSSSSSSDCGNGHAEATTATEGAAAMEGAVAAGGEAAAAAEQRAGSGGGAGGWGLRAVMPIKAGEVVQRNEQRKHVLASRGFVQRCWPEGCRQREWFDGYAYPLNDDVWVTWSDDPGDWLPLNHSCDPNTWLQGLDAVARRDIAPGEQITIDYATFCTEHMAAFDCCCGAATCRGRVSGADHLADWVGRVYGHHVSGYVAAKRRAAGKQPQAGAATSATAAAGGPHGSAARRDAWLGKRTKH</sequence>
<evidence type="ECO:0000256" key="5">
    <source>
        <dbReference type="ARBA" id="ARBA00022691"/>
    </source>
</evidence>
<evidence type="ECO:0000259" key="9">
    <source>
        <dbReference type="PROSITE" id="PS50975"/>
    </source>
</evidence>
<name>A0A2K3DGD8_CHLRE</name>
<dbReference type="STRING" id="3055.A0A2K3DGD8"/>
<dbReference type="InParanoid" id="A0A2K3DGD8"/>
<feature type="region of interest" description="Disordered" evidence="7">
    <location>
        <begin position="678"/>
        <end position="711"/>
    </location>
</feature>
<dbReference type="GeneID" id="5727860"/>
<dbReference type="Gene3D" id="3.30.470.20">
    <property type="entry name" value="ATP-grasp fold, B domain"/>
    <property type="match status" value="2"/>
</dbReference>
<accession>A0A2K3DGD8</accession>
<dbReference type="GO" id="GO:0005524">
    <property type="term" value="F:ATP binding"/>
    <property type="evidence" value="ECO:0007669"/>
    <property type="project" value="UniProtKB-UniRule"/>
</dbReference>
<keyword evidence="11" id="KW-1185">Reference proteome</keyword>
<dbReference type="KEGG" id="cre:CHLRE_08g359500v5"/>
<dbReference type="SUPFAM" id="SSF82199">
    <property type="entry name" value="SET domain"/>
    <property type="match status" value="1"/>
</dbReference>
<dbReference type="FunFam" id="3.30.470.20:FF:000188">
    <property type="entry name" value="Predicted protein"/>
    <property type="match status" value="1"/>
</dbReference>
<dbReference type="GO" id="GO:0046872">
    <property type="term" value="F:metal ion binding"/>
    <property type="evidence" value="ECO:0007669"/>
    <property type="project" value="InterPro"/>
</dbReference>
<dbReference type="InterPro" id="IPR001214">
    <property type="entry name" value="SET_dom"/>
</dbReference>
<evidence type="ECO:0000256" key="4">
    <source>
        <dbReference type="ARBA" id="ARBA00022679"/>
    </source>
</evidence>
<organism evidence="10 11">
    <name type="scientific">Chlamydomonas reinhardtii</name>
    <name type="common">Chlamydomonas smithii</name>
    <dbReference type="NCBI Taxonomy" id="3055"/>
    <lineage>
        <taxon>Eukaryota</taxon>
        <taxon>Viridiplantae</taxon>
        <taxon>Chlorophyta</taxon>
        <taxon>core chlorophytes</taxon>
        <taxon>Chlorophyceae</taxon>
        <taxon>CS clade</taxon>
        <taxon>Chlamydomonadales</taxon>
        <taxon>Chlamydomonadaceae</taxon>
        <taxon>Chlamydomonas</taxon>
    </lineage>
</organism>
<evidence type="ECO:0000256" key="7">
    <source>
        <dbReference type="SAM" id="MobiDB-lite"/>
    </source>
</evidence>
<evidence type="ECO:0000256" key="6">
    <source>
        <dbReference type="PROSITE-ProRule" id="PRU00409"/>
    </source>
</evidence>
<gene>
    <name evidence="10" type="ORF">CHLRE_08g359500v5</name>
</gene>
<feature type="region of interest" description="Disordered" evidence="7">
    <location>
        <begin position="247"/>
        <end position="267"/>
    </location>
</feature>
<feature type="domain" description="ATP-grasp" evidence="9">
    <location>
        <begin position="114"/>
        <end position="401"/>
    </location>
</feature>
<feature type="region of interest" description="Disordered" evidence="7">
    <location>
        <begin position="464"/>
        <end position="484"/>
    </location>
</feature>